<dbReference type="GO" id="GO:0000287">
    <property type="term" value="F:magnesium ion binding"/>
    <property type="evidence" value="ECO:0007669"/>
    <property type="project" value="InterPro"/>
</dbReference>
<dbReference type="OrthoDB" id="8398at10239"/>
<dbReference type="PANTHER" id="PTHR12729">
    <property type="entry name" value="TRNA(HIS) GUANYLYLTRANSFERASE-RELATED"/>
    <property type="match status" value="1"/>
</dbReference>
<evidence type="ECO:0000313" key="2">
    <source>
        <dbReference type="EMBL" id="AEO93637.1"/>
    </source>
</evidence>
<keyword evidence="3" id="KW-1185">Reference proteome</keyword>
<feature type="domain" description="tRNAHis guanylyltransferase catalytic" evidence="1">
    <location>
        <begin position="12"/>
        <end position="141"/>
    </location>
</feature>
<protein>
    <submittedName>
        <fullName evidence="2">Gp378</fullName>
    </submittedName>
</protein>
<dbReference type="GO" id="GO:0008193">
    <property type="term" value="F:tRNA guanylyltransferase activity"/>
    <property type="evidence" value="ECO:0007669"/>
    <property type="project" value="InterPro"/>
</dbReference>
<evidence type="ECO:0000313" key="3">
    <source>
        <dbReference type="Proteomes" id="UP000009273"/>
    </source>
</evidence>
<dbReference type="GeneID" id="18563593"/>
<reference evidence="2 3" key="1">
    <citation type="submission" date="2011-09" db="EMBL/GenBank/DDBJ databases">
        <authorList>
            <person name="Pope W.H."/>
            <person name="Pedulla M.L."/>
            <person name="Ford M.E."/>
            <person name="Peebles C.L."/>
            <person name="Hatfull G.H."/>
            <person name="Hendrix R.W."/>
        </authorList>
    </citation>
    <scope>NUCLEOTIDE SEQUENCE [LARGE SCALE GENOMIC DNA]</scope>
    <source>
        <strain evidence="2">G</strain>
    </source>
</reference>
<dbReference type="RefSeq" id="YP_009015681.1">
    <property type="nucleotide sequence ID" value="NC_023719.1"/>
</dbReference>
<dbReference type="Pfam" id="PF04446">
    <property type="entry name" value="Thg1"/>
    <property type="match status" value="1"/>
</dbReference>
<accession>G3MAB9</accession>
<dbReference type="InterPro" id="IPR038469">
    <property type="entry name" value="tRNAHis_GuaTrfase_Thg1_sf"/>
</dbReference>
<dbReference type="InterPro" id="IPR024956">
    <property type="entry name" value="tRNAHis_GuaTrfase_cat"/>
</dbReference>
<sequence length="246" mass="29105">MVKKKYTDFDIRMKEYEKAYKIKLPKRMPVLVRIDGKAFHTYTKGMEKPFDENIAKAMWETSKYLAENIMGCKVVYHQSDEISLLITNYDKLTTESWFSNSLQKIASISASLATYKFNDYMKTNNFSDKAAIFDARAWVLPQDEVCNYFLWRQQDCTKNSISMVAQANFSHKQLHRLSGSQMQDKLMLERGINWNNLPTWQKRGVCITKQYHSKGETKRSRWEVDLEIPIFSKDRSYIDQYVYLNK</sequence>
<gene>
    <name evidence="2" type="primary">378</name>
    <name evidence="2" type="ORF">G_378</name>
</gene>
<dbReference type="KEGG" id="vg:18563593"/>
<dbReference type="Proteomes" id="UP000009273">
    <property type="component" value="Segment"/>
</dbReference>
<dbReference type="EMBL" id="JN638751">
    <property type="protein sequence ID" value="AEO93637.1"/>
    <property type="molecule type" value="Genomic_DNA"/>
</dbReference>
<evidence type="ECO:0000259" key="1">
    <source>
        <dbReference type="Pfam" id="PF04446"/>
    </source>
</evidence>
<proteinExistence type="predicted"/>
<dbReference type="Gene3D" id="3.30.70.3000">
    <property type="match status" value="1"/>
</dbReference>
<name>G3MAB9_9CAUD</name>
<dbReference type="InterPro" id="IPR007537">
    <property type="entry name" value="tRNAHis_GuaTrfase_Thg1"/>
</dbReference>
<dbReference type="GO" id="GO:0006400">
    <property type="term" value="P:tRNA modification"/>
    <property type="evidence" value="ECO:0007669"/>
    <property type="project" value="InterPro"/>
</dbReference>
<dbReference type="PANTHER" id="PTHR12729:SF1">
    <property type="entry name" value="TRNAHIS GUANYLYLTRANSFERASE CATALYTIC DOMAIN-CONTAINING PROTEIN"/>
    <property type="match status" value="1"/>
</dbReference>
<organism evidence="2 3">
    <name type="scientific">Bacillus phage G</name>
    <dbReference type="NCBI Taxonomy" id="2884420"/>
    <lineage>
        <taxon>Viruses</taxon>
        <taxon>Duplodnaviria</taxon>
        <taxon>Heunggongvirae</taxon>
        <taxon>Uroviricota</taxon>
        <taxon>Caudoviricetes</taxon>
        <taxon>Donellivirus</taxon>
        <taxon>Donellivirus gee</taxon>
    </lineage>
</organism>